<protein>
    <submittedName>
        <fullName evidence="1">Uncharacterized protein</fullName>
    </submittedName>
</protein>
<dbReference type="EMBL" id="MZGX01000074">
    <property type="protein sequence ID" value="OPX41824.1"/>
    <property type="molecule type" value="Genomic_DNA"/>
</dbReference>
<evidence type="ECO:0000313" key="2">
    <source>
        <dbReference type="Proteomes" id="UP000191554"/>
    </source>
</evidence>
<dbReference type="AlphaFoldDB" id="A0A1V4SDC9"/>
<evidence type="ECO:0000313" key="1">
    <source>
        <dbReference type="EMBL" id="OPX41824.1"/>
    </source>
</evidence>
<proteinExistence type="predicted"/>
<sequence>MKLLRFQKRILRKMELKPQHLIYQRMGSRVPQAHFITQMEVKSKKDGINQMGNLMWI</sequence>
<dbReference type="Proteomes" id="UP000191554">
    <property type="component" value="Unassembled WGS sequence"/>
</dbReference>
<name>A0A1V4SDC9_RUMHU</name>
<comment type="caution">
    <text evidence="1">The sequence shown here is derived from an EMBL/GenBank/DDBJ whole genome shotgun (WGS) entry which is preliminary data.</text>
</comment>
<gene>
    <name evidence="1" type="ORF">CLHUN_43060</name>
</gene>
<reference evidence="1 2" key="1">
    <citation type="submission" date="2017-03" db="EMBL/GenBank/DDBJ databases">
        <title>Genome sequence of Clostridium hungatei DSM 14427.</title>
        <authorList>
            <person name="Poehlein A."/>
            <person name="Daniel R."/>
        </authorList>
    </citation>
    <scope>NUCLEOTIDE SEQUENCE [LARGE SCALE GENOMIC DNA]</scope>
    <source>
        <strain evidence="1 2">DSM 14427</strain>
    </source>
</reference>
<organism evidence="1 2">
    <name type="scientific">Ruminiclostridium hungatei</name>
    <name type="common">Clostridium hungatei</name>
    <dbReference type="NCBI Taxonomy" id="48256"/>
    <lineage>
        <taxon>Bacteria</taxon>
        <taxon>Bacillati</taxon>
        <taxon>Bacillota</taxon>
        <taxon>Clostridia</taxon>
        <taxon>Eubacteriales</taxon>
        <taxon>Oscillospiraceae</taxon>
        <taxon>Ruminiclostridium</taxon>
    </lineage>
</organism>
<accession>A0A1V4SDC9</accession>
<keyword evidence="2" id="KW-1185">Reference proteome</keyword>